<keyword evidence="1" id="KW-0433">Leucine-rich repeat</keyword>
<dbReference type="GeneTree" id="ENSGT00940000172876"/>
<dbReference type="SMART" id="SM00367">
    <property type="entry name" value="LRR_CC"/>
    <property type="match status" value="6"/>
</dbReference>
<gene>
    <name evidence="4" type="primary">LOC127375583</name>
</gene>
<dbReference type="RefSeq" id="XP_051277564.1">
    <property type="nucleotide sequence ID" value="XM_051421604.1"/>
</dbReference>
<dbReference type="OrthoDB" id="10257471at2759"/>
<dbReference type="OMA" id="VICHELC"/>
<dbReference type="InterPro" id="IPR001810">
    <property type="entry name" value="F-box_dom"/>
</dbReference>
<reference evidence="4" key="1">
    <citation type="submission" date="2025-08" db="UniProtKB">
        <authorList>
            <consortium name="Ensembl"/>
        </authorList>
    </citation>
    <scope>IDENTIFICATION</scope>
</reference>
<dbReference type="InterPro" id="IPR036047">
    <property type="entry name" value="F-box-like_dom_sf"/>
</dbReference>
<feature type="domain" description="F-box" evidence="3">
    <location>
        <begin position="631"/>
        <end position="677"/>
    </location>
</feature>
<keyword evidence="2" id="KW-0833">Ubl conjugation pathway</keyword>
<evidence type="ECO:0000313" key="5">
    <source>
        <dbReference type="Proteomes" id="UP000694389"/>
    </source>
</evidence>
<dbReference type="PROSITE" id="PS50181">
    <property type="entry name" value="FBOX"/>
    <property type="match status" value="1"/>
</dbReference>
<dbReference type="CDD" id="cd22139">
    <property type="entry name" value="F-box_unchar"/>
    <property type="match status" value="1"/>
</dbReference>
<dbReference type="GeneID" id="127375583"/>
<evidence type="ECO:0000256" key="1">
    <source>
        <dbReference type="ARBA" id="ARBA00022614"/>
    </source>
</evidence>
<proteinExistence type="predicted"/>
<dbReference type="Proteomes" id="UP000694389">
    <property type="component" value="Unassembled WGS sequence"/>
</dbReference>
<evidence type="ECO:0000259" key="3">
    <source>
        <dbReference type="PROSITE" id="PS50181"/>
    </source>
</evidence>
<reference evidence="4" key="2">
    <citation type="submission" date="2025-09" db="UniProtKB">
        <authorList>
            <consortium name="Ensembl"/>
        </authorList>
    </citation>
    <scope>IDENTIFICATION</scope>
</reference>
<name>A0A8P4K5Z0_DICLA</name>
<evidence type="ECO:0000256" key="2">
    <source>
        <dbReference type="ARBA" id="ARBA00022786"/>
    </source>
</evidence>
<evidence type="ECO:0000313" key="4">
    <source>
        <dbReference type="Ensembl" id="ENSDLAP00005065826.1"/>
    </source>
</evidence>
<dbReference type="Pfam" id="PF12937">
    <property type="entry name" value="F-box-like"/>
    <property type="match status" value="1"/>
</dbReference>
<dbReference type="Ensembl" id="ENSDLAT00005077452.1">
    <property type="protein sequence ID" value="ENSDLAP00005065826.1"/>
    <property type="gene ID" value="ENSDLAG00005026471.1"/>
</dbReference>
<dbReference type="AlphaFoldDB" id="A0A8P4K5Z0"/>
<organism evidence="4 5">
    <name type="scientific">Dicentrarchus labrax</name>
    <name type="common">European seabass</name>
    <name type="synonym">Morone labrax</name>
    <dbReference type="NCBI Taxonomy" id="13489"/>
    <lineage>
        <taxon>Eukaryota</taxon>
        <taxon>Metazoa</taxon>
        <taxon>Chordata</taxon>
        <taxon>Craniata</taxon>
        <taxon>Vertebrata</taxon>
        <taxon>Euteleostomi</taxon>
        <taxon>Actinopterygii</taxon>
        <taxon>Neopterygii</taxon>
        <taxon>Teleostei</taxon>
        <taxon>Neoteleostei</taxon>
        <taxon>Acanthomorphata</taxon>
        <taxon>Eupercaria</taxon>
        <taxon>Moronidae</taxon>
        <taxon>Dicentrarchus</taxon>
    </lineage>
</organism>
<dbReference type="GO" id="GO:0031146">
    <property type="term" value="P:SCF-dependent proteasomal ubiquitin-dependent protein catabolic process"/>
    <property type="evidence" value="ECO:0007669"/>
    <property type="project" value="TreeGrafter"/>
</dbReference>
<dbReference type="PANTHER" id="PTHR13318">
    <property type="entry name" value="PARTNER OF PAIRED, ISOFORM B-RELATED"/>
    <property type="match status" value="1"/>
</dbReference>
<accession>A0A8P4K5Z0</accession>
<dbReference type="InterPro" id="IPR032675">
    <property type="entry name" value="LRR_dom_sf"/>
</dbReference>
<dbReference type="GO" id="GO:0019005">
    <property type="term" value="C:SCF ubiquitin ligase complex"/>
    <property type="evidence" value="ECO:0007669"/>
    <property type="project" value="TreeGrafter"/>
</dbReference>
<keyword evidence="5" id="KW-1185">Reference proteome</keyword>
<sequence length="1027" mass="113983">MTMDKSKNREPQMTFQAVTPAVDTHPITRAGHSVAELLEDSGNRRQLINQELSLHLLNDSHFSEQQKLRHVLDWAHSFLSNGSEIHHEFCRADSLILADEEQSDTQNNSPVCKHSSAAKYHHPVSCTAGGNEVLGGEGGSMEVWQLEPSNYENNESNSHLCACKPPFYRESPENMQLQDSTNKQTNRQDMNCRRGSLFMFNQRQCTSSSERNTNQLLALDGATDLIQGSTSCWMFDTARNLKLSYKTAAASTKRNISGLQMEQSKSKVEGKVETKQEVVRKISKVQESSSASVLYAKNNISDSEPEKTHEWMEKTSDLSYTRHLKVPPTLTVYEQYQLCVDRLHHLRIRQSQHVEPGCFMESPAKERTTLEEMAAPVEAPVLLPTSGFELTSSPTNPQTKKHLNKRVEEAKITKEKSSDVIYKNEDRSKYKRNTATITEQGQTKHCVKKTCAAICAESKTHLDLDHNKCGELIKGTDNLINTSMKHLGTASGDNVPAVEESAALTPNPGSFPKRIGCNAEVKCYRSRVKGQKKKAGGRGASLKLCEKSLSSPSKEILQRPQSSGGIKHTKRHIPEDKAKRTAAYRDTPKCLQLTRTHTSLHDDLRPTSPASGECQCEQTDCKYVPAGVPVCDSWLRLPDEVWLSILSLLPQRDLCRVLQVCSRLHTLATDHTLWKDLRVENSNLTEQWLLCASRRRPRSLCLYSCGGPSLTSCGLEMFFTLCRKTLEELQVTSCTGPSLHGDQMLPLIGQLCDHVISVDVSWSGATDTGVKALSDCCAGLQLKSVVLNGCHVTDDPLIKLVKRHKESLYRLEVFGCQFLTPSCLQTVYEMCPGLQHLNIGQVPKVNAQSLTVLTSQLKCLISLNLTGLQAVTDATVDTLLQKCVKLQSLTFSSCPGVTDQTLHSISKYTPCISQSVRLCVRSLDVSGCKAVTDAGVQSLALGCRRLQQLDLSSTGTGNRGVTLLANYCSGHLHTVKLSFCHVTSENILKLCRRCKRLKVLHLYGSAHLPTEREIREVNTAVKVYPLA</sequence>
<dbReference type="SMART" id="SM00256">
    <property type="entry name" value="FBOX"/>
    <property type="match status" value="1"/>
</dbReference>
<dbReference type="SUPFAM" id="SSF52047">
    <property type="entry name" value="RNI-like"/>
    <property type="match status" value="1"/>
</dbReference>
<protein>
    <recommendedName>
        <fullName evidence="3">F-box domain-containing protein</fullName>
    </recommendedName>
</protein>
<dbReference type="InterPro" id="IPR006553">
    <property type="entry name" value="Leu-rich_rpt_Cys-con_subtyp"/>
</dbReference>
<dbReference type="SUPFAM" id="SSF81383">
    <property type="entry name" value="F-box domain"/>
    <property type="match status" value="1"/>
</dbReference>
<dbReference type="Gene3D" id="3.80.10.10">
    <property type="entry name" value="Ribonuclease Inhibitor"/>
    <property type="match status" value="2"/>
</dbReference>